<reference evidence="2" key="1">
    <citation type="journal article" date="2016" name="Nature">
        <title>The genome of the seagrass Zostera marina reveals angiosperm adaptation to the sea.</title>
        <authorList>
            <person name="Olsen J.L."/>
            <person name="Rouze P."/>
            <person name="Verhelst B."/>
            <person name="Lin Y.-C."/>
            <person name="Bayer T."/>
            <person name="Collen J."/>
            <person name="Dattolo E."/>
            <person name="De Paoli E."/>
            <person name="Dittami S."/>
            <person name="Maumus F."/>
            <person name="Michel G."/>
            <person name="Kersting A."/>
            <person name="Lauritano C."/>
            <person name="Lohaus R."/>
            <person name="Toepel M."/>
            <person name="Tonon T."/>
            <person name="Vanneste K."/>
            <person name="Amirebrahimi M."/>
            <person name="Brakel J."/>
            <person name="Bostroem C."/>
            <person name="Chovatia M."/>
            <person name="Grimwood J."/>
            <person name="Jenkins J.W."/>
            <person name="Jueterbock A."/>
            <person name="Mraz A."/>
            <person name="Stam W.T."/>
            <person name="Tice H."/>
            <person name="Bornberg-Bauer E."/>
            <person name="Green P.J."/>
            <person name="Pearson G.A."/>
            <person name="Procaccini G."/>
            <person name="Duarte C.M."/>
            <person name="Schmutz J."/>
            <person name="Reusch T.B.H."/>
            <person name="Van de Peer Y."/>
        </authorList>
    </citation>
    <scope>NUCLEOTIDE SEQUENCE [LARGE SCALE GENOMIC DNA]</scope>
    <source>
        <strain evidence="2">cv. Finnish</strain>
    </source>
</reference>
<evidence type="ECO:0000313" key="1">
    <source>
        <dbReference type="EMBL" id="KMZ66487.1"/>
    </source>
</evidence>
<gene>
    <name evidence="1" type="ORF">ZOSMA_29G01500</name>
</gene>
<dbReference type="EMBL" id="LFYR01000980">
    <property type="protein sequence ID" value="KMZ66487.1"/>
    <property type="molecule type" value="Genomic_DNA"/>
</dbReference>
<organism evidence="1 2">
    <name type="scientific">Zostera marina</name>
    <name type="common">Eelgrass</name>
    <dbReference type="NCBI Taxonomy" id="29655"/>
    <lineage>
        <taxon>Eukaryota</taxon>
        <taxon>Viridiplantae</taxon>
        <taxon>Streptophyta</taxon>
        <taxon>Embryophyta</taxon>
        <taxon>Tracheophyta</taxon>
        <taxon>Spermatophyta</taxon>
        <taxon>Magnoliopsida</taxon>
        <taxon>Liliopsida</taxon>
        <taxon>Zosteraceae</taxon>
        <taxon>Zostera</taxon>
    </lineage>
</organism>
<accession>A0A0K9PE13</accession>
<name>A0A0K9PE13_ZOSMR</name>
<dbReference type="Proteomes" id="UP000036987">
    <property type="component" value="Unassembled WGS sequence"/>
</dbReference>
<keyword evidence="2" id="KW-1185">Reference proteome</keyword>
<evidence type="ECO:0000313" key="2">
    <source>
        <dbReference type="Proteomes" id="UP000036987"/>
    </source>
</evidence>
<proteinExistence type="predicted"/>
<comment type="caution">
    <text evidence="1">The sequence shown here is derived from an EMBL/GenBank/DDBJ whole genome shotgun (WGS) entry which is preliminary data.</text>
</comment>
<protein>
    <submittedName>
        <fullName evidence="1">Uncharacterized protein</fullName>
    </submittedName>
</protein>
<dbReference type="AlphaFoldDB" id="A0A0K9PE13"/>
<sequence>MKLLSMQSILKQMALLYLKLMVGQEFQELYLLVPMGHYPQPHHHQ</sequence>